<dbReference type="InterPro" id="IPR017854">
    <property type="entry name" value="Metalthion_dom_sf"/>
</dbReference>
<dbReference type="GO" id="GO:0046872">
    <property type="term" value="F:metal ion binding"/>
    <property type="evidence" value="ECO:0007669"/>
    <property type="project" value="UniProtKB-KW"/>
</dbReference>
<protein>
    <recommendedName>
        <fullName evidence="7">Metallothionein</fullName>
    </recommendedName>
</protein>
<dbReference type="Proteomes" id="UP001488838">
    <property type="component" value="Unassembled WGS sequence"/>
</dbReference>
<gene>
    <name evidence="5" type="ORF">U0070_025960</name>
</gene>
<sequence length="103" mass="11240">MRCGPDERAAVQCGKAVRMRKAPQAPPPPPAPHRLLAQDSMPEDADLLSMTSSTDLLDSTKKPTFLISQGGICICGDNCKCTTCKCKTCRKSEYGHQDSARWE</sequence>
<comment type="similarity">
    <text evidence="1">Belongs to the metallothionein superfamily. Type 1 family.</text>
</comment>
<keyword evidence="3" id="KW-0480">Metal-thiolate cluster</keyword>
<dbReference type="SUPFAM" id="SSF57868">
    <property type="entry name" value="Metallothionein"/>
    <property type="match status" value="1"/>
</dbReference>
<feature type="region of interest" description="Disordered" evidence="4">
    <location>
        <begin position="1"/>
        <end position="33"/>
    </location>
</feature>
<organism evidence="5 6">
    <name type="scientific">Myodes glareolus</name>
    <name type="common">Bank vole</name>
    <name type="synonym">Clethrionomys glareolus</name>
    <dbReference type="NCBI Taxonomy" id="447135"/>
    <lineage>
        <taxon>Eukaryota</taxon>
        <taxon>Metazoa</taxon>
        <taxon>Chordata</taxon>
        <taxon>Craniata</taxon>
        <taxon>Vertebrata</taxon>
        <taxon>Euteleostomi</taxon>
        <taxon>Mammalia</taxon>
        <taxon>Eutheria</taxon>
        <taxon>Euarchontoglires</taxon>
        <taxon>Glires</taxon>
        <taxon>Rodentia</taxon>
        <taxon>Myomorpha</taxon>
        <taxon>Muroidea</taxon>
        <taxon>Cricetidae</taxon>
        <taxon>Arvicolinae</taxon>
        <taxon>Myodes</taxon>
    </lineage>
</organism>
<keyword evidence="6" id="KW-1185">Reference proteome</keyword>
<accession>A0AAW0H803</accession>
<dbReference type="Pfam" id="PF00131">
    <property type="entry name" value="Metallothio"/>
    <property type="match status" value="1"/>
</dbReference>
<evidence type="ECO:0000256" key="1">
    <source>
        <dbReference type="ARBA" id="ARBA00007283"/>
    </source>
</evidence>
<dbReference type="InterPro" id="IPR000006">
    <property type="entry name" value="Metalthion_vert"/>
</dbReference>
<evidence type="ECO:0000313" key="5">
    <source>
        <dbReference type="EMBL" id="KAK7799009.1"/>
    </source>
</evidence>
<dbReference type="InterPro" id="IPR023587">
    <property type="entry name" value="Metalthion_dom_sf_vert"/>
</dbReference>
<name>A0AAW0H803_MYOGA</name>
<dbReference type="Gene3D" id="4.10.10.10">
    <property type="entry name" value="Metallothionein Isoform II"/>
    <property type="match status" value="1"/>
</dbReference>
<keyword evidence="2" id="KW-0479">Metal-binding</keyword>
<proteinExistence type="inferred from homology"/>
<evidence type="ECO:0000256" key="2">
    <source>
        <dbReference type="ARBA" id="ARBA00022723"/>
    </source>
</evidence>
<dbReference type="AlphaFoldDB" id="A0AAW0H803"/>
<comment type="caution">
    <text evidence="5">The sequence shown here is derived from an EMBL/GenBank/DDBJ whole genome shotgun (WGS) entry which is preliminary data.</text>
</comment>
<evidence type="ECO:0008006" key="7">
    <source>
        <dbReference type="Google" id="ProtNLM"/>
    </source>
</evidence>
<reference evidence="5 6" key="1">
    <citation type="journal article" date="2023" name="bioRxiv">
        <title>Conserved and derived expression patterns and positive selection on dental genes reveal complex evolutionary context of ever-growing rodent molars.</title>
        <authorList>
            <person name="Calamari Z.T."/>
            <person name="Song A."/>
            <person name="Cohen E."/>
            <person name="Akter M."/>
            <person name="Roy R.D."/>
            <person name="Hallikas O."/>
            <person name="Christensen M.M."/>
            <person name="Li P."/>
            <person name="Marangoni P."/>
            <person name="Jernvall J."/>
            <person name="Klein O.D."/>
        </authorList>
    </citation>
    <scope>NUCLEOTIDE SEQUENCE [LARGE SCALE GENOMIC DNA]</scope>
    <source>
        <strain evidence="5">V071</strain>
    </source>
</reference>
<evidence type="ECO:0000313" key="6">
    <source>
        <dbReference type="Proteomes" id="UP001488838"/>
    </source>
</evidence>
<evidence type="ECO:0000256" key="3">
    <source>
        <dbReference type="ARBA" id="ARBA00022851"/>
    </source>
</evidence>
<dbReference type="EMBL" id="JBBHLL010000643">
    <property type="protein sequence ID" value="KAK7799009.1"/>
    <property type="molecule type" value="Genomic_DNA"/>
</dbReference>
<evidence type="ECO:0000256" key="4">
    <source>
        <dbReference type="SAM" id="MobiDB-lite"/>
    </source>
</evidence>